<dbReference type="PATRIC" id="fig|446692.3.peg.544"/>
<dbReference type="Proteomes" id="UP000056109">
    <property type="component" value="Chromosome I"/>
</dbReference>
<organism evidence="1 2">
    <name type="scientific">Acetobacter senegalensis</name>
    <dbReference type="NCBI Taxonomy" id="446692"/>
    <lineage>
        <taxon>Bacteria</taxon>
        <taxon>Pseudomonadati</taxon>
        <taxon>Pseudomonadota</taxon>
        <taxon>Alphaproteobacteria</taxon>
        <taxon>Acetobacterales</taxon>
        <taxon>Acetobacteraceae</taxon>
        <taxon>Acetobacter</taxon>
    </lineage>
</organism>
<proteinExistence type="predicted"/>
<dbReference type="KEGG" id="asz:ASN_577"/>
<sequence length="35" mass="4073">MGTSTTIKHRYVIMRLWRTPFATLELIGLTTVIDH</sequence>
<dbReference type="EMBL" id="LN606600">
    <property type="protein sequence ID" value="CEF39992.1"/>
    <property type="molecule type" value="Genomic_DNA"/>
</dbReference>
<protein>
    <submittedName>
        <fullName evidence="1">Uncharacterized protein</fullName>
    </submittedName>
</protein>
<reference evidence="2" key="1">
    <citation type="submission" date="2014-09" db="EMBL/GenBank/DDBJ databases">
        <authorList>
            <person name="Illeghems K.G."/>
        </authorList>
    </citation>
    <scope>NUCLEOTIDE SEQUENCE [LARGE SCALE GENOMIC DNA]</scope>
    <source>
        <strain evidence="2">108B</strain>
    </source>
</reference>
<name>A0A0U5EWJ6_9PROT</name>
<evidence type="ECO:0000313" key="1">
    <source>
        <dbReference type="EMBL" id="CEF39992.1"/>
    </source>
</evidence>
<gene>
    <name evidence="1" type="ORF">ASN_577</name>
</gene>
<accession>A0A0U5EWJ6</accession>
<keyword evidence="2" id="KW-1185">Reference proteome</keyword>
<dbReference type="AlphaFoldDB" id="A0A0U5EWJ6"/>
<evidence type="ECO:0000313" key="2">
    <source>
        <dbReference type="Proteomes" id="UP000056109"/>
    </source>
</evidence>